<organism evidence="1 2">
    <name type="scientific">Blastomyces percursus</name>
    <dbReference type="NCBI Taxonomy" id="1658174"/>
    <lineage>
        <taxon>Eukaryota</taxon>
        <taxon>Fungi</taxon>
        <taxon>Dikarya</taxon>
        <taxon>Ascomycota</taxon>
        <taxon>Pezizomycotina</taxon>
        <taxon>Eurotiomycetes</taxon>
        <taxon>Eurotiomycetidae</taxon>
        <taxon>Onygenales</taxon>
        <taxon>Ajellomycetaceae</taxon>
        <taxon>Blastomyces</taxon>
    </lineage>
</organism>
<name>A0A1J9RCZ5_9EURO</name>
<dbReference type="VEuPathDB" id="FungiDB:ACJ73_03094"/>
<comment type="caution">
    <text evidence="1">The sequence shown here is derived from an EMBL/GenBank/DDBJ whole genome shotgun (WGS) entry which is preliminary data.</text>
</comment>
<keyword evidence="2" id="KW-1185">Reference proteome</keyword>
<accession>A0A1J9RCZ5</accession>
<reference evidence="1 2" key="1">
    <citation type="submission" date="2015-08" db="EMBL/GenBank/DDBJ databases">
        <title>Emmonsia species relationships and genome sequence.</title>
        <authorList>
            <person name="Cuomo C.A."/>
            <person name="Schwartz I.S."/>
            <person name="Kenyon C."/>
            <person name="De Hoog G.S."/>
            <person name="Govender N.P."/>
            <person name="Botha A."/>
            <person name="Moreno L."/>
            <person name="De Vries M."/>
            <person name="Munoz J.F."/>
            <person name="Stielow J.B."/>
        </authorList>
    </citation>
    <scope>NUCLEOTIDE SEQUENCE [LARGE SCALE GENOMIC DNA]</scope>
    <source>
        <strain evidence="1 2">EI222</strain>
    </source>
</reference>
<gene>
    <name evidence="1" type="ORF">ACJ73_03094</name>
</gene>
<dbReference type="AlphaFoldDB" id="A0A1J9RCZ5"/>
<proteinExistence type="predicted"/>
<dbReference type="EMBL" id="LGTZ01000359">
    <property type="protein sequence ID" value="OJD25541.1"/>
    <property type="molecule type" value="Genomic_DNA"/>
</dbReference>
<sequence length="119" mass="14038">MSKRQDLIDDRIQQALITYKRDPTVNIAPLARAYNHEPKIFQLIIMDAQEEAVIQWIDQLDRAKNREFNTGPSSYDSADPPPPNDLRLKTWVIYRHGMTAWQFYIKNTRSQKEISTMMK</sequence>
<evidence type="ECO:0000313" key="2">
    <source>
        <dbReference type="Proteomes" id="UP000242791"/>
    </source>
</evidence>
<protein>
    <submittedName>
        <fullName evidence="1">Uncharacterized protein</fullName>
    </submittedName>
</protein>
<evidence type="ECO:0000313" key="1">
    <source>
        <dbReference type="EMBL" id="OJD25541.1"/>
    </source>
</evidence>
<dbReference type="Proteomes" id="UP000242791">
    <property type="component" value="Unassembled WGS sequence"/>
</dbReference>